<protein>
    <submittedName>
        <fullName evidence="2">Uncharacterized protein</fullName>
    </submittedName>
</protein>
<dbReference type="InterPro" id="IPR019734">
    <property type="entry name" value="TPR_rpt"/>
</dbReference>
<organism evidence="2 5">
    <name type="scientific">Didymodactylos carnosus</name>
    <dbReference type="NCBI Taxonomy" id="1234261"/>
    <lineage>
        <taxon>Eukaryota</taxon>
        <taxon>Metazoa</taxon>
        <taxon>Spiralia</taxon>
        <taxon>Gnathifera</taxon>
        <taxon>Rotifera</taxon>
        <taxon>Eurotatoria</taxon>
        <taxon>Bdelloidea</taxon>
        <taxon>Philodinida</taxon>
        <taxon>Philodinidae</taxon>
        <taxon>Didymodactylos</taxon>
    </lineage>
</organism>
<dbReference type="Proteomes" id="UP000663829">
    <property type="component" value="Unassembled WGS sequence"/>
</dbReference>
<gene>
    <name evidence="2" type="ORF">GPM918_LOCUS17056</name>
    <name evidence="1" type="ORF">OVA965_LOCUS8552</name>
    <name evidence="4" type="ORF">SRO942_LOCUS17055</name>
    <name evidence="3" type="ORF">TMI583_LOCUS8548</name>
</gene>
<dbReference type="InterPro" id="IPR011990">
    <property type="entry name" value="TPR-like_helical_dom_sf"/>
</dbReference>
<dbReference type="EMBL" id="CAJNOK010002902">
    <property type="protein sequence ID" value="CAF0879629.1"/>
    <property type="molecule type" value="Genomic_DNA"/>
</dbReference>
<accession>A0A814LLC4</accession>
<dbReference type="Proteomes" id="UP000677228">
    <property type="component" value="Unassembled WGS sequence"/>
</dbReference>
<dbReference type="Pfam" id="PF13181">
    <property type="entry name" value="TPR_8"/>
    <property type="match status" value="2"/>
</dbReference>
<dbReference type="Proteomes" id="UP000682733">
    <property type="component" value="Unassembled WGS sequence"/>
</dbReference>
<dbReference type="Gene3D" id="1.25.40.10">
    <property type="entry name" value="Tetratricopeptide repeat domain"/>
    <property type="match status" value="1"/>
</dbReference>
<proteinExistence type="predicted"/>
<name>A0A814LLC4_9BILA</name>
<dbReference type="Proteomes" id="UP000681722">
    <property type="component" value="Unassembled WGS sequence"/>
</dbReference>
<reference evidence="2" key="1">
    <citation type="submission" date="2021-02" db="EMBL/GenBank/DDBJ databases">
        <authorList>
            <person name="Nowell W R."/>
        </authorList>
    </citation>
    <scope>NUCLEOTIDE SEQUENCE</scope>
</reference>
<dbReference type="OrthoDB" id="10387817at2759"/>
<sequence>MNDTAIDHYKTAIQLLMTYKEKTGDEEYLQKTVHLHSLVGDSYNSINDDTNATEYYEKALKYNVLPFSMTDELHTNLSDLYKKNDQKYLMVIEHLKQSLNIKANNDNENDKNILDIASLNNDIGWHYYIIDDCDLALLHCQITMTLYEKHSGILNKNMDYANVLSSLDVICYKSKDYNKAWNYCWRSMSILKQDMSSIDDYDTAYACNYEILGNIYLSKNKKNLAYNCLKKALSLFKKQESNSYSNNIAAIEQSFDQKFNIDDVYYDVDDEFEWTTKDINSVEGLPSPPTTKRKKF</sequence>
<dbReference type="EMBL" id="CAJOBC010004606">
    <property type="protein sequence ID" value="CAF3834199.1"/>
    <property type="molecule type" value="Genomic_DNA"/>
</dbReference>
<dbReference type="SUPFAM" id="SSF48452">
    <property type="entry name" value="TPR-like"/>
    <property type="match status" value="2"/>
</dbReference>
<dbReference type="AlphaFoldDB" id="A0A814LLC4"/>
<dbReference type="EMBL" id="CAJNOQ010004606">
    <property type="protein sequence ID" value="CAF1066601.1"/>
    <property type="molecule type" value="Genomic_DNA"/>
</dbReference>
<comment type="caution">
    <text evidence="2">The sequence shown here is derived from an EMBL/GenBank/DDBJ whole genome shotgun (WGS) entry which is preliminary data.</text>
</comment>
<evidence type="ECO:0000313" key="1">
    <source>
        <dbReference type="EMBL" id="CAF0879629.1"/>
    </source>
</evidence>
<dbReference type="SMART" id="SM00028">
    <property type="entry name" value="TPR"/>
    <property type="match status" value="4"/>
</dbReference>
<evidence type="ECO:0000313" key="3">
    <source>
        <dbReference type="EMBL" id="CAF3663482.1"/>
    </source>
</evidence>
<evidence type="ECO:0000313" key="5">
    <source>
        <dbReference type="Proteomes" id="UP000663829"/>
    </source>
</evidence>
<evidence type="ECO:0000313" key="2">
    <source>
        <dbReference type="EMBL" id="CAF1066601.1"/>
    </source>
</evidence>
<dbReference type="EMBL" id="CAJOBA010002903">
    <property type="protein sequence ID" value="CAF3663482.1"/>
    <property type="molecule type" value="Genomic_DNA"/>
</dbReference>
<keyword evidence="5" id="KW-1185">Reference proteome</keyword>
<evidence type="ECO:0000313" key="4">
    <source>
        <dbReference type="EMBL" id="CAF3834199.1"/>
    </source>
</evidence>